<dbReference type="AlphaFoldDB" id="A0AAW2CII6"/>
<reference evidence="8 9" key="1">
    <citation type="submission" date="2024-01" db="EMBL/GenBank/DDBJ databases">
        <title>A telomere-to-telomere, gap-free genome of sweet tea (Lithocarpus litseifolius).</title>
        <authorList>
            <person name="Zhou J."/>
        </authorList>
    </citation>
    <scope>NUCLEOTIDE SEQUENCE [LARGE SCALE GENOMIC DNA]</scope>
    <source>
        <strain evidence="8">Zhou-2022a</strain>
        <tissue evidence="8">Leaf</tissue>
    </source>
</reference>
<dbReference type="Proteomes" id="UP001459277">
    <property type="component" value="Unassembled WGS sequence"/>
</dbReference>
<gene>
    <name evidence="8" type="ORF">SO802_021506</name>
</gene>
<accession>A0AAW2CII6</accession>
<evidence type="ECO:0000256" key="4">
    <source>
        <dbReference type="ARBA" id="ARBA00022989"/>
    </source>
</evidence>
<keyword evidence="5 7" id="KW-0472">Membrane</keyword>
<evidence type="ECO:0000256" key="1">
    <source>
        <dbReference type="ARBA" id="ARBA00004141"/>
    </source>
</evidence>
<comment type="subcellular location">
    <subcellularLocation>
        <location evidence="1">Membrane</location>
        <topology evidence="1">Multi-pass membrane protein</topology>
    </subcellularLocation>
</comment>
<comment type="caution">
    <text evidence="8">The sequence shown here is derived from an EMBL/GenBank/DDBJ whole genome shotgun (WGS) entry which is preliminary data.</text>
</comment>
<proteinExistence type="predicted"/>
<sequence>MWAPDIYEGYIRTGFSGGTIEGIQSLLIGVPSLAGFCSKFYLFFTALGCGAYFLAPVGVVTSVIGRWVAGRLPRMYMVVYELKRGNSMGLIMTETLNGFNSFHRKEASFFAGSPLFLQSGKGKSKALKAKSSDIDEYLDDEDSKMKSYITRQFKKFMKNANGKGFNKDHMDEEEELVESKFEKMDEQDDIHTAYAKLYKVSEKHEKLYRLTTKKLSDVELEYEELSTKFDESNQTIGALRFENNFLAKKIKKLEAKLFQVRAQLERPSSVKLDKMLNIQKSISDRTGLGYDFCSLSIASTSSPVFVPPTNNVEIEKIN</sequence>
<feature type="transmembrane region" description="Helical" evidence="7">
    <location>
        <begin position="40"/>
        <end position="68"/>
    </location>
</feature>
<feature type="coiled-coil region" evidence="6">
    <location>
        <begin position="215"/>
        <end position="263"/>
    </location>
</feature>
<keyword evidence="4 7" id="KW-1133">Transmembrane helix</keyword>
<keyword evidence="2" id="KW-0813">Transport</keyword>
<name>A0AAW2CII6_9ROSI</name>
<evidence type="ECO:0000256" key="2">
    <source>
        <dbReference type="ARBA" id="ARBA00022448"/>
    </source>
</evidence>
<evidence type="ECO:0000256" key="7">
    <source>
        <dbReference type="SAM" id="Phobius"/>
    </source>
</evidence>
<keyword evidence="3 7" id="KW-0812">Transmembrane</keyword>
<protein>
    <submittedName>
        <fullName evidence="8">Uncharacterized protein</fullName>
    </submittedName>
</protein>
<evidence type="ECO:0000313" key="9">
    <source>
        <dbReference type="Proteomes" id="UP001459277"/>
    </source>
</evidence>
<dbReference type="EMBL" id="JAZDWU010000007">
    <property type="protein sequence ID" value="KAK9996820.1"/>
    <property type="molecule type" value="Genomic_DNA"/>
</dbReference>
<keyword evidence="9" id="KW-1185">Reference proteome</keyword>
<evidence type="ECO:0000313" key="8">
    <source>
        <dbReference type="EMBL" id="KAK9996820.1"/>
    </source>
</evidence>
<evidence type="ECO:0000256" key="5">
    <source>
        <dbReference type="ARBA" id="ARBA00023136"/>
    </source>
</evidence>
<evidence type="ECO:0000256" key="6">
    <source>
        <dbReference type="SAM" id="Coils"/>
    </source>
</evidence>
<dbReference type="PANTHER" id="PTHR22773">
    <property type="entry name" value="NADH DEHYDROGENASE"/>
    <property type="match status" value="1"/>
</dbReference>
<keyword evidence="6" id="KW-0175">Coiled coil</keyword>
<evidence type="ECO:0000256" key="3">
    <source>
        <dbReference type="ARBA" id="ARBA00022692"/>
    </source>
</evidence>
<organism evidence="8 9">
    <name type="scientific">Lithocarpus litseifolius</name>
    <dbReference type="NCBI Taxonomy" id="425828"/>
    <lineage>
        <taxon>Eukaryota</taxon>
        <taxon>Viridiplantae</taxon>
        <taxon>Streptophyta</taxon>
        <taxon>Embryophyta</taxon>
        <taxon>Tracheophyta</taxon>
        <taxon>Spermatophyta</taxon>
        <taxon>Magnoliopsida</taxon>
        <taxon>eudicotyledons</taxon>
        <taxon>Gunneridae</taxon>
        <taxon>Pentapetalae</taxon>
        <taxon>rosids</taxon>
        <taxon>fabids</taxon>
        <taxon>Fagales</taxon>
        <taxon>Fagaceae</taxon>
        <taxon>Lithocarpus</taxon>
    </lineage>
</organism>
<dbReference type="GO" id="GO:0016020">
    <property type="term" value="C:membrane"/>
    <property type="evidence" value="ECO:0007669"/>
    <property type="project" value="UniProtKB-SubCell"/>
</dbReference>